<name>A0A7V1CX18_9GAMM</name>
<dbReference type="RefSeq" id="WP_304180514.1">
    <property type="nucleotide sequence ID" value="NZ_DRGM01000060.1"/>
</dbReference>
<feature type="transmembrane region" description="Helical" evidence="1">
    <location>
        <begin position="386"/>
        <end position="409"/>
    </location>
</feature>
<feature type="transmembrane region" description="Helical" evidence="1">
    <location>
        <begin position="55"/>
        <end position="76"/>
    </location>
</feature>
<organism evidence="3">
    <name type="scientific">Pseudoalteromonas prydzensis</name>
    <dbReference type="NCBI Taxonomy" id="182141"/>
    <lineage>
        <taxon>Bacteria</taxon>
        <taxon>Pseudomonadati</taxon>
        <taxon>Pseudomonadota</taxon>
        <taxon>Gammaproteobacteria</taxon>
        <taxon>Alteromonadales</taxon>
        <taxon>Pseudoalteromonadaceae</taxon>
        <taxon>Pseudoalteromonas</taxon>
    </lineage>
</organism>
<keyword evidence="1" id="KW-0812">Transmembrane</keyword>
<feature type="transmembrane region" description="Helical" evidence="1">
    <location>
        <begin position="230"/>
        <end position="251"/>
    </location>
</feature>
<keyword evidence="1" id="KW-0472">Membrane</keyword>
<proteinExistence type="predicted"/>
<keyword evidence="1" id="KW-1133">Transmembrane helix</keyword>
<feature type="transmembrane region" description="Helical" evidence="1">
    <location>
        <begin position="155"/>
        <end position="179"/>
    </location>
</feature>
<gene>
    <name evidence="3" type="ORF">ENH88_05590</name>
</gene>
<feature type="domain" description="Nucleoside transporter/FeoB GTPase Gate" evidence="2">
    <location>
        <begin position="155"/>
        <end position="253"/>
    </location>
</feature>
<feature type="transmembrane region" description="Helical" evidence="1">
    <location>
        <begin position="340"/>
        <end position="366"/>
    </location>
</feature>
<feature type="transmembrane region" description="Helical" evidence="1">
    <location>
        <begin position="15"/>
        <end position="35"/>
    </location>
</feature>
<evidence type="ECO:0000256" key="1">
    <source>
        <dbReference type="SAM" id="Phobius"/>
    </source>
</evidence>
<sequence length="476" mass="51543">MSNLTSSAEQFDLKVWLTFIIPSLIGVFLFMTPVPMDGAMTIPIAVMAKAVKTAVASYIDLLITVIICITGVLSLVMKLFKPAALMKSAILKHLFDVHWLWLVIRLFGMAFIILTVLSLNNPDLNSALPGVLQPIFTGITSENTGGLVLKDLLPVLFSVFILAGLLLPLLLNFGLLELVGTLLTKVMRPLFGVPGRSAVDCATSWLGDGSVGILMTARQYEEKHYTQREAAIIGTTFSAVSITFCLVVLGQVGLEQLFAPFYLTVCLAGVVAALIVPRIPPLSFKKDVFIDGSQPDPHKERVPHGKNILTHALHVALNKAKHSPGFAGTMKEGIHNALDMVFAVLPIVMAVGTFALVIAEYTPIFAYLGKPFIPFLELLQIPEAEAAAQTIMVGFADMFIPSILAAGTIESDVTRFIIAAMSVTQLIYMSEVGALLLGSKIPVNIFELFIIFILRTLITLPVIAVMAHWLVGYGNK</sequence>
<dbReference type="EMBL" id="DRGM01000060">
    <property type="protein sequence ID" value="HEA15916.1"/>
    <property type="molecule type" value="Genomic_DNA"/>
</dbReference>
<dbReference type="Pfam" id="PF07670">
    <property type="entry name" value="Gate"/>
    <property type="match status" value="1"/>
</dbReference>
<comment type="caution">
    <text evidence="3">The sequence shown here is derived from an EMBL/GenBank/DDBJ whole genome shotgun (WGS) entry which is preliminary data.</text>
</comment>
<dbReference type="InterPro" id="IPR011642">
    <property type="entry name" value="Gate_dom"/>
</dbReference>
<feature type="transmembrane region" description="Helical" evidence="1">
    <location>
        <begin position="416"/>
        <end position="437"/>
    </location>
</feature>
<accession>A0A7V1CX18</accession>
<dbReference type="AlphaFoldDB" id="A0A7V1CX18"/>
<evidence type="ECO:0000259" key="2">
    <source>
        <dbReference type="Pfam" id="PF07670"/>
    </source>
</evidence>
<dbReference type="Proteomes" id="UP000886188">
    <property type="component" value="Unassembled WGS sequence"/>
</dbReference>
<feature type="transmembrane region" description="Helical" evidence="1">
    <location>
        <begin position="97"/>
        <end position="119"/>
    </location>
</feature>
<protein>
    <submittedName>
        <fullName evidence="3">YjiH family protein</fullName>
    </submittedName>
</protein>
<feature type="transmembrane region" description="Helical" evidence="1">
    <location>
        <begin position="449"/>
        <end position="471"/>
    </location>
</feature>
<feature type="transmembrane region" description="Helical" evidence="1">
    <location>
        <begin position="257"/>
        <end position="276"/>
    </location>
</feature>
<reference evidence="3" key="1">
    <citation type="journal article" date="2020" name="mSystems">
        <title>Genome- and Community-Level Interaction Insights into Carbon Utilization and Element Cycling Functions of Hydrothermarchaeota in Hydrothermal Sediment.</title>
        <authorList>
            <person name="Zhou Z."/>
            <person name="Liu Y."/>
            <person name="Xu W."/>
            <person name="Pan J."/>
            <person name="Luo Z.H."/>
            <person name="Li M."/>
        </authorList>
    </citation>
    <scope>NUCLEOTIDE SEQUENCE [LARGE SCALE GENOMIC DNA]</scope>
    <source>
        <strain evidence="3">HyVt-346</strain>
    </source>
</reference>
<evidence type="ECO:0000313" key="3">
    <source>
        <dbReference type="EMBL" id="HEA15916.1"/>
    </source>
</evidence>